<gene>
    <name evidence="8" type="ORF">Pla52n_17970</name>
</gene>
<keyword evidence="3 6" id="KW-0812">Transmembrane</keyword>
<feature type="transmembrane region" description="Helical" evidence="6">
    <location>
        <begin position="248"/>
        <end position="265"/>
    </location>
</feature>
<name>A0A5C6B2M5_9BACT</name>
<comment type="caution">
    <text evidence="8">The sequence shown here is derived from an EMBL/GenBank/DDBJ whole genome shotgun (WGS) entry which is preliminary data.</text>
</comment>
<reference evidence="8 9" key="1">
    <citation type="submission" date="2019-02" db="EMBL/GenBank/DDBJ databases">
        <title>Deep-cultivation of Planctomycetes and their phenomic and genomic characterization uncovers novel biology.</title>
        <authorList>
            <person name="Wiegand S."/>
            <person name="Jogler M."/>
            <person name="Boedeker C."/>
            <person name="Pinto D."/>
            <person name="Vollmers J."/>
            <person name="Rivas-Marin E."/>
            <person name="Kohn T."/>
            <person name="Peeters S.H."/>
            <person name="Heuer A."/>
            <person name="Rast P."/>
            <person name="Oberbeckmann S."/>
            <person name="Bunk B."/>
            <person name="Jeske O."/>
            <person name="Meyerdierks A."/>
            <person name="Storesund J.E."/>
            <person name="Kallscheuer N."/>
            <person name="Luecker S."/>
            <person name="Lage O.M."/>
            <person name="Pohl T."/>
            <person name="Merkel B.J."/>
            <person name="Hornburger P."/>
            <person name="Mueller R.-W."/>
            <person name="Bruemmer F."/>
            <person name="Labrenz M."/>
            <person name="Spormann A.M."/>
            <person name="Op Den Camp H."/>
            <person name="Overmann J."/>
            <person name="Amann R."/>
            <person name="Jetten M.S.M."/>
            <person name="Mascher T."/>
            <person name="Medema M.H."/>
            <person name="Devos D.P."/>
            <person name="Kaster A.-K."/>
            <person name="Ovreas L."/>
            <person name="Rohde M."/>
            <person name="Galperin M.Y."/>
            <person name="Jogler C."/>
        </authorList>
    </citation>
    <scope>NUCLEOTIDE SEQUENCE [LARGE SCALE GENOMIC DNA]</scope>
    <source>
        <strain evidence="8 9">Pla52n</strain>
    </source>
</reference>
<keyword evidence="2" id="KW-1003">Cell membrane</keyword>
<organism evidence="8 9">
    <name type="scientific">Stieleria varia</name>
    <dbReference type="NCBI Taxonomy" id="2528005"/>
    <lineage>
        <taxon>Bacteria</taxon>
        <taxon>Pseudomonadati</taxon>
        <taxon>Planctomycetota</taxon>
        <taxon>Planctomycetia</taxon>
        <taxon>Pirellulales</taxon>
        <taxon>Pirellulaceae</taxon>
        <taxon>Stieleria</taxon>
    </lineage>
</organism>
<keyword evidence="5 6" id="KW-0472">Membrane</keyword>
<evidence type="ECO:0000256" key="4">
    <source>
        <dbReference type="ARBA" id="ARBA00022989"/>
    </source>
</evidence>
<dbReference type="InterPro" id="IPR018076">
    <property type="entry name" value="T2SS_GspF_dom"/>
</dbReference>
<evidence type="ECO:0000313" key="9">
    <source>
        <dbReference type="Proteomes" id="UP000320176"/>
    </source>
</evidence>
<feature type="domain" description="Type II secretion system protein GspF" evidence="7">
    <location>
        <begin position="145"/>
        <end position="265"/>
    </location>
</feature>
<dbReference type="GO" id="GO:0005886">
    <property type="term" value="C:plasma membrane"/>
    <property type="evidence" value="ECO:0007669"/>
    <property type="project" value="UniProtKB-SubCell"/>
</dbReference>
<accession>A0A5C6B2M5</accession>
<evidence type="ECO:0000313" key="8">
    <source>
        <dbReference type="EMBL" id="TWU06077.1"/>
    </source>
</evidence>
<dbReference type="PANTHER" id="PTHR35007:SF1">
    <property type="entry name" value="PILUS ASSEMBLY PROTEIN"/>
    <property type="match status" value="1"/>
</dbReference>
<feature type="transmembrane region" description="Helical" evidence="6">
    <location>
        <begin position="6"/>
        <end position="24"/>
    </location>
</feature>
<sequence length="307" mass="33770">MIGAIDVFVFCAIAMTVCVVAVVFKRSQSDAKEIPPMPLLRVRRDTLMNNDARERSFIVRFDRSLQRALIRGGVSLDSTTYTLLLGCFAFLIAGVAFVAELHLTLVVLVFGGVITVGMIAIYVIMAVRISKFAKNLPTSLELLERATRAGENLENAFRLAGESSEEPVKGEFLQCVKQMQMGLDAQRVAEDLASRIDSVDVHLLAHNLAIHQRLGGKLADSLSRLSTSIRDRSQCEEKIKSMTSIGRYSVLAIVVMGLFVLGYMLSAQPEYIDNLFTSPLGTKLLVYAAVSELIGLIWVGFTLKSDF</sequence>
<dbReference type="OrthoDB" id="261155at2"/>
<evidence type="ECO:0000256" key="5">
    <source>
        <dbReference type="ARBA" id="ARBA00023136"/>
    </source>
</evidence>
<proteinExistence type="predicted"/>
<dbReference type="AlphaFoldDB" id="A0A5C6B2M5"/>
<evidence type="ECO:0000256" key="1">
    <source>
        <dbReference type="ARBA" id="ARBA00004651"/>
    </source>
</evidence>
<dbReference type="EMBL" id="SJPN01000002">
    <property type="protein sequence ID" value="TWU06077.1"/>
    <property type="molecule type" value="Genomic_DNA"/>
</dbReference>
<dbReference type="PANTHER" id="PTHR35007">
    <property type="entry name" value="INTEGRAL MEMBRANE PROTEIN-RELATED"/>
    <property type="match status" value="1"/>
</dbReference>
<dbReference type="Gene3D" id="1.20.81.30">
    <property type="entry name" value="Type II secretion system (T2SS), domain F"/>
    <property type="match status" value="1"/>
</dbReference>
<feature type="transmembrane region" description="Helical" evidence="6">
    <location>
        <begin position="81"/>
        <end position="99"/>
    </location>
</feature>
<keyword evidence="9" id="KW-1185">Reference proteome</keyword>
<evidence type="ECO:0000259" key="7">
    <source>
        <dbReference type="Pfam" id="PF00482"/>
    </source>
</evidence>
<evidence type="ECO:0000256" key="3">
    <source>
        <dbReference type="ARBA" id="ARBA00022692"/>
    </source>
</evidence>
<evidence type="ECO:0000256" key="2">
    <source>
        <dbReference type="ARBA" id="ARBA00022475"/>
    </source>
</evidence>
<protein>
    <submittedName>
        <fullName evidence="8">Bacterial type II secretion system protein F domain protein</fullName>
    </submittedName>
</protein>
<comment type="subcellular location">
    <subcellularLocation>
        <location evidence="1">Cell membrane</location>
        <topology evidence="1">Multi-pass membrane protein</topology>
    </subcellularLocation>
</comment>
<feature type="transmembrane region" description="Helical" evidence="6">
    <location>
        <begin position="285"/>
        <end position="303"/>
    </location>
</feature>
<dbReference type="Pfam" id="PF00482">
    <property type="entry name" value="T2SSF"/>
    <property type="match status" value="1"/>
</dbReference>
<dbReference type="RefSeq" id="WP_146519219.1">
    <property type="nucleotide sequence ID" value="NZ_CP151726.1"/>
</dbReference>
<evidence type="ECO:0000256" key="6">
    <source>
        <dbReference type="SAM" id="Phobius"/>
    </source>
</evidence>
<dbReference type="InterPro" id="IPR042094">
    <property type="entry name" value="T2SS_GspF_sf"/>
</dbReference>
<dbReference type="Proteomes" id="UP000320176">
    <property type="component" value="Unassembled WGS sequence"/>
</dbReference>
<keyword evidence="4 6" id="KW-1133">Transmembrane helix</keyword>
<feature type="transmembrane region" description="Helical" evidence="6">
    <location>
        <begin position="105"/>
        <end position="127"/>
    </location>
</feature>